<sequence length="1231" mass="133706">MTTKNVSANLFGRQKRPVKAMAESHIDATPTLTEPIATLSQQAAKKAAAEQLALEEAEAAVARATATALEATNDSSAPEPITTEPVETTSKPTVSLRQKWQQVSSRVREMAPKPNKRSEVLAAIQQQEQANASKLSLEPSADSQSVEANLERQLQQQQGKWHIETRNEAVQQGYALMPDSVDEREWEEDERLPNWDDDEHLPQEITLAEIEHRRERLRPLRRQETVLQDDAYADESAAPVVAKKTIELGDVAHVIRAIKEDSQTPVLESQIIDADDVAHVIKAIKNEGSAHAYAHQHGHDDDLEVIELPEQPVRHEQPPEHLEVIELNWAPRQSEYARRVGIHANKEALSTGSDAPVPNKVSGITLERPELETIQLDTGSYVPRVPANKAVLEVIELPSVATKQVLPKAKPTRQTIVLTDNGLETVNEFGEAVASLPAVTSRHADDDALLKAMVGQQSQERLIEDEDIRANLLRQRLARRRSGVASAAEMAAGNDVIAEDEVLANLAKTDSPVNRNQRQLKPRPVVRESVIPPTARIGSEHGFKVKPESLPPAQPISTRFTPFQHPELAQAAAATAAVVDASSNTPVSPTLNALQAATAAAALQSSASMTAPVASTHLELVEPVELQLEPEAVHLELEPEAETAPTNNVYSSRGWSQPITMDAELPVFPEVENDFDFFDMETPLPEPVSLPADQVAVAATVSAVSAPVQPAVVATPAPTTAPILATAAPVRLSSPDFDSVVLPNLQLLQAPIDDTDLRPDDEVLINNGIIIEEKLAEFKVNVKVTDAYAGPVITRYEIEPATGVRGSQVVNLEKDLARSLGFASIRVVETIPGKTCMGLELPNPKRQMIRLSSVFQAPVFQESKSKLTLALGQDISGNPVVTDLAKAPHLLVAGTTGSGKSVGVNAMILSMLFKATPEEVRMIMIDPKMLELSIYEGIPHLLAPVVTDMKLAANALNWCVNEMEKRYRLMSHMGVRNLAGYNQKIAEAKARGQSIVNPFSITPEEPDLLEKLPFIVVVVDEFADLMMTAGKKIEELIARLAQKARAAGIHLILATQRPSVDVITGLIKANIPTRIAFQVSSKIDSRTILDQMGAENLLGQGDMLFLPPGTGYPRRIHGAFVADDEVHNVVEYLKQFGEPDYVDDILSHGGLDDAGSGMGGGNSGDEQDALYDQAVKFVVSSGKTSISAVQRQMRIGYNRAARLVDQMEAAGVLSAPEHNGNRSLLVPQREM</sequence>
<name>A0ABY4DYU9_9NEIS</name>
<dbReference type="SMART" id="SM00843">
    <property type="entry name" value="Ftsk_gamma"/>
    <property type="match status" value="1"/>
</dbReference>
<dbReference type="EMBL" id="CP091511">
    <property type="protein sequence ID" value="UOO88704.1"/>
    <property type="molecule type" value="Genomic_DNA"/>
</dbReference>
<reference evidence="10 11" key="1">
    <citation type="journal article" date="2022" name="Res Sq">
        <title>Evolution of multicellular longitudinally dividing oral cavity symbionts (Neisseriaceae).</title>
        <authorList>
            <person name="Nyongesa S."/>
            <person name="Weber P."/>
            <person name="Bernet E."/>
            <person name="Pullido F."/>
            <person name="Nieckarz M."/>
            <person name="Delaby M."/>
            <person name="Nieves C."/>
            <person name="Viehboeck T."/>
            <person name="Krause N."/>
            <person name="Rivera-Millot A."/>
            <person name="Nakamura A."/>
            <person name="Vischer N."/>
            <person name="VanNieuwenhze M."/>
            <person name="Brun Y."/>
            <person name="Cava F."/>
            <person name="Bulgheresi S."/>
            <person name="Veyrier F."/>
        </authorList>
    </citation>
    <scope>NUCLEOTIDE SEQUENCE [LARGE SCALE GENOMIC DNA]</scope>
    <source>
        <strain evidence="10 11">SN4</strain>
    </source>
</reference>
<evidence type="ECO:0000256" key="3">
    <source>
        <dbReference type="ARBA" id="ARBA00022741"/>
    </source>
</evidence>
<evidence type="ECO:0000256" key="1">
    <source>
        <dbReference type="ARBA" id="ARBA00004533"/>
    </source>
</evidence>
<dbReference type="Gene3D" id="1.10.10.10">
    <property type="entry name" value="Winged helix-like DNA-binding domain superfamily/Winged helix DNA-binding domain"/>
    <property type="match status" value="1"/>
</dbReference>
<dbReference type="InterPro" id="IPR036390">
    <property type="entry name" value="WH_DNA-bd_sf"/>
</dbReference>
<dbReference type="SUPFAM" id="SSF46785">
    <property type="entry name" value="Winged helix' DNA-binding domain"/>
    <property type="match status" value="1"/>
</dbReference>
<feature type="compositionally biased region" description="Low complexity" evidence="8">
    <location>
        <begin position="71"/>
        <end position="89"/>
    </location>
</feature>
<dbReference type="RefSeq" id="WP_234333104.1">
    <property type="nucleotide sequence ID" value="NZ_CABKVG010000010.1"/>
</dbReference>
<evidence type="ECO:0000256" key="6">
    <source>
        <dbReference type="ARBA" id="ARBA00024784"/>
    </source>
</evidence>
<protein>
    <submittedName>
        <fullName evidence="10">Cell division protein FtsK</fullName>
    </submittedName>
</protein>
<dbReference type="Gene3D" id="3.40.50.300">
    <property type="entry name" value="P-loop containing nucleotide triphosphate hydrolases"/>
    <property type="match status" value="1"/>
</dbReference>
<dbReference type="InterPro" id="IPR036388">
    <property type="entry name" value="WH-like_DNA-bd_sf"/>
</dbReference>
<evidence type="ECO:0000313" key="11">
    <source>
        <dbReference type="Proteomes" id="UP000832011"/>
    </source>
</evidence>
<dbReference type="InterPro" id="IPR002543">
    <property type="entry name" value="FtsK_dom"/>
</dbReference>
<keyword evidence="5" id="KW-0238">DNA-binding</keyword>
<keyword evidence="4 7" id="KW-0067">ATP-binding</keyword>
<dbReference type="InterPro" id="IPR027417">
    <property type="entry name" value="P-loop_NTPase"/>
</dbReference>
<dbReference type="InterPro" id="IPR041027">
    <property type="entry name" value="FtsK_alpha"/>
</dbReference>
<evidence type="ECO:0000256" key="5">
    <source>
        <dbReference type="ARBA" id="ARBA00023125"/>
    </source>
</evidence>
<evidence type="ECO:0000256" key="2">
    <source>
        <dbReference type="ARBA" id="ARBA00006474"/>
    </source>
</evidence>
<gene>
    <name evidence="10" type="ORF">LVJ82_14735</name>
</gene>
<evidence type="ECO:0000256" key="7">
    <source>
        <dbReference type="PROSITE-ProRule" id="PRU00289"/>
    </source>
</evidence>
<dbReference type="Pfam" id="PF09397">
    <property type="entry name" value="FtsK_gamma"/>
    <property type="match status" value="1"/>
</dbReference>
<dbReference type="PROSITE" id="PS50901">
    <property type="entry name" value="FTSK"/>
    <property type="match status" value="1"/>
</dbReference>
<evidence type="ECO:0000256" key="4">
    <source>
        <dbReference type="ARBA" id="ARBA00022840"/>
    </source>
</evidence>
<dbReference type="PANTHER" id="PTHR22683">
    <property type="entry name" value="SPORULATION PROTEIN RELATED"/>
    <property type="match status" value="1"/>
</dbReference>
<feature type="region of interest" description="Disordered" evidence="8">
    <location>
        <begin position="71"/>
        <end position="92"/>
    </location>
</feature>
<feature type="domain" description="FtsK" evidence="9">
    <location>
        <begin position="877"/>
        <end position="1086"/>
    </location>
</feature>
<comment type="subcellular location">
    <subcellularLocation>
        <location evidence="1">Cell inner membrane</location>
    </subcellularLocation>
</comment>
<dbReference type="CDD" id="cd01127">
    <property type="entry name" value="TrwB_TraG_TraD_VirD4"/>
    <property type="match status" value="1"/>
</dbReference>
<proteinExistence type="inferred from homology"/>
<dbReference type="Pfam" id="PF17854">
    <property type="entry name" value="FtsK_alpha"/>
    <property type="match status" value="1"/>
</dbReference>
<dbReference type="Gene3D" id="3.30.980.40">
    <property type="match status" value="1"/>
</dbReference>
<dbReference type="Pfam" id="PF01580">
    <property type="entry name" value="FtsK_SpoIIIE"/>
    <property type="match status" value="1"/>
</dbReference>
<evidence type="ECO:0000256" key="8">
    <source>
        <dbReference type="SAM" id="MobiDB-lite"/>
    </source>
</evidence>
<keyword evidence="3 7" id="KW-0547">Nucleotide-binding</keyword>
<evidence type="ECO:0000313" key="10">
    <source>
        <dbReference type="EMBL" id="UOO88704.1"/>
    </source>
</evidence>
<accession>A0ABY4DYU9</accession>
<dbReference type="InterPro" id="IPR050206">
    <property type="entry name" value="FtsK/SpoIIIE/SftA"/>
</dbReference>
<dbReference type="InterPro" id="IPR018541">
    <property type="entry name" value="Ftsk_gamma"/>
</dbReference>
<feature type="binding site" evidence="7">
    <location>
        <begin position="894"/>
        <end position="901"/>
    </location>
    <ligand>
        <name>ATP</name>
        <dbReference type="ChEBI" id="CHEBI:30616"/>
    </ligand>
</feature>
<comment type="similarity">
    <text evidence="2">Belongs to the FtsK/SpoIIIE/SftA family.</text>
</comment>
<dbReference type="PANTHER" id="PTHR22683:SF41">
    <property type="entry name" value="DNA TRANSLOCASE FTSK"/>
    <property type="match status" value="1"/>
</dbReference>
<evidence type="ECO:0000259" key="9">
    <source>
        <dbReference type="PROSITE" id="PS50901"/>
    </source>
</evidence>
<comment type="function">
    <text evidence="6">Essential cell division protein that coordinates cell division and chromosome segregation. The N-terminus is involved in assembly of the cell-division machinery. The C-terminus functions as a DNA motor that moves dsDNA in an ATP-dependent manner towards the dif recombination site, which is located within the replication terminus region. Translocation stops specifically at Xer-dif sites, where FtsK interacts with the Xer recombinase, allowing activation of chromosome unlinking by recombination. FtsK orienting polar sequences (KOPS) guide the direction of DNA translocation. FtsK can remove proteins from DNA as it translocates, but translocation stops specifically at XerCD-dif site, thereby preventing removal of XerC and XerD from dif.</text>
</comment>
<keyword evidence="10" id="KW-0132">Cell division</keyword>
<keyword evidence="10" id="KW-0131">Cell cycle</keyword>
<organism evidence="10 11">
    <name type="scientific">Vitreoscilla massiliensis</name>
    <dbReference type="NCBI Taxonomy" id="1689272"/>
    <lineage>
        <taxon>Bacteria</taxon>
        <taxon>Pseudomonadati</taxon>
        <taxon>Pseudomonadota</taxon>
        <taxon>Betaproteobacteria</taxon>
        <taxon>Neisseriales</taxon>
        <taxon>Neisseriaceae</taxon>
        <taxon>Vitreoscilla</taxon>
    </lineage>
</organism>
<feature type="region of interest" description="Disordered" evidence="8">
    <location>
        <begin position="130"/>
        <end position="153"/>
    </location>
</feature>
<dbReference type="GO" id="GO:0051301">
    <property type="term" value="P:cell division"/>
    <property type="evidence" value="ECO:0007669"/>
    <property type="project" value="UniProtKB-KW"/>
</dbReference>
<feature type="compositionally biased region" description="Polar residues" evidence="8">
    <location>
        <begin position="141"/>
        <end position="153"/>
    </location>
</feature>
<dbReference type="SUPFAM" id="SSF52540">
    <property type="entry name" value="P-loop containing nucleoside triphosphate hydrolases"/>
    <property type="match status" value="1"/>
</dbReference>
<keyword evidence="11" id="KW-1185">Reference proteome</keyword>
<dbReference type="Proteomes" id="UP000832011">
    <property type="component" value="Chromosome"/>
</dbReference>